<comment type="caution">
    <text evidence="3">The sequence shown here is derived from an EMBL/GenBank/DDBJ whole genome shotgun (WGS) entry which is preliminary data.</text>
</comment>
<dbReference type="PANTHER" id="PTHR19446">
    <property type="entry name" value="REVERSE TRANSCRIPTASES"/>
    <property type="match status" value="1"/>
</dbReference>
<accession>A0AA40LWW8</accession>
<proteinExistence type="predicted"/>
<name>A0AA40LWW8_CNENI</name>
<keyword evidence="4" id="KW-1185">Reference proteome</keyword>
<organism evidence="3 4">
    <name type="scientific">Cnephaeus nilssonii</name>
    <name type="common">Northern bat</name>
    <name type="synonym">Eptesicus nilssonii</name>
    <dbReference type="NCBI Taxonomy" id="3371016"/>
    <lineage>
        <taxon>Eukaryota</taxon>
        <taxon>Metazoa</taxon>
        <taxon>Chordata</taxon>
        <taxon>Craniata</taxon>
        <taxon>Vertebrata</taxon>
        <taxon>Euteleostomi</taxon>
        <taxon>Mammalia</taxon>
        <taxon>Eutheria</taxon>
        <taxon>Laurasiatheria</taxon>
        <taxon>Chiroptera</taxon>
        <taxon>Yangochiroptera</taxon>
        <taxon>Vespertilionidae</taxon>
        <taxon>Cnephaeus</taxon>
    </lineage>
</organism>
<keyword evidence="1" id="KW-0175">Coiled coil</keyword>
<evidence type="ECO:0000256" key="2">
    <source>
        <dbReference type="SAM" id="MobiDB-lite"/>
    </source>
</evidence>
<dbReference type="AlphaFoldDB" id="A0AA40LWW8"/>
<sequence>MGKQNNSQRKENVESLRKEISETEACNMTKKEFRVMVVEFIHQMDEKINNLCKNQEEMKKLEKEQQEKPSVTRRKEITKIRAEINDIETKETIQKINKTKSWFFERIIKIDGPLARLTKKQRERTQINKIRNERGEITTDPTEIQRIVTQYYEQLYSNKLDNLEEMDIFLEKYNLPKINQEESKQLNKPVTMDKIEAIIKKLPANKSPGPDGFTGELYQTFKEELKTILLRLFQKIQEEGTLPSSFYEVSITLIPKPDKDKTMKENYRPISLMNIDAKILNKILANQLQQYIRKIIHHDQLKEVYSYIELHAQMVESELKYRSNKCFILGMRLHQRPHVIRNGYACQCLHKLPSRKFSLPNLSLEEPQLKTPLANEEAVQKIKQYIKPKPVDATDTTALIEEALKNKFAYKSPAIKGQSGGPGRLSAPAQGLSKASAEPEAFGRPGAPADSLPGPPRPKAKAGDPAGCLLRRKAFRKPPQSRRLSEGLGHPRTASPLVHQAIRASWGPLQAIRASWGSLPRARASNRGLQHWLGAELGHWNQLGSPAVIGASWGSLTRAQASARGLQPWLGVEPGYRSQLGVPAQSPSLGQRLAALAAGAEPGDWSQLGSPVGDWSQLGVPAQSPSLCQRLAAFAVGGAWRLCQLGVPEGDRSQLGVPAQGPSLKQRLEALARGGAWRSSQLG</sequence>
<protein>
    <submittedName>
        <fullName evidence="3">Uncharacterized protein</fullName>
    </submittedName>
</protein>
<feature type="non-terminal residue" evidence="3">
    <location>
        <position position="683"/>
    </location>
</feature>
<feature type="coiled-coil region" evidence="1">
    <location>
        <begin position="41"/>
        <end position="68"/>
    </location>
</feature>
<feature type="compositionally biased region" description="Basic residues" evidence="2">
    <location>
        <begin position="470"/>
        <end position="480"/>
    </location>
</feature>
<evidence type="ECO:0000313" key="4">
    <source>
        <dbReference type="Proteomes" id="UP001177744"/>
    </source>
</evidence>
<dbReference type="SUPFAM" id="SSF56672">
    <property type="entry name" value="DNA/RNA polymerases"/>
    <property type="match status" value="1"/>
</dbReference>
<gene>
    <name evidence="3" type="ORF">QTO34_000763</name>
</gene>
<reference evidence="3" key="1">
    <citation type="submission" date="2023-06" db="EMBL/GenBank/DDBJ databases">
        <title>Reference genome for the Northern bat (Eptesicus nilssonii), a most northern bat species.</title>
        <authorList>
            <person name="Laine V.N."/>
            <person name="Pulliainen A.T."/>
            <person name="Lilley T.M."/>
        </authorList>
    </citation>
    <scope>NUCLEOTIDE SEQUENCE</scope>
    <source>
        <strain evidence="3">BLF_Eptnil</strain>
        <tissue evidence="3">Kidney</tissue>
    </source>
</reference>
<evidence type="ECO:0000256" key="1">
    <source>
        <dbReference type="SAM" id="Coils"/>
    </source>
</evidence>
<evidence type="ECO:0000313" key="3">
    <source>
        <dbReference type="EMBL" id="KAK1346903.1"/>
    </source>
</evidence>
<dbReference type="InterPro" id="IPR043502">
    <property type="entry name" value="DNA/RNA_pol_sf"/>
</dbReference>
<feature type="region of interest" description="Disordered" evidence="2">
    <location>
        <begin position="413"/>
        <end position="492"/>
    </location>
</feature>
<dbReference type="EMBL" id="JAULJE010000001">
    <property type="protein sequence ID" value="KAK1346903.1"/>
    <property type="molecule type" value="Genomic_DNA"/>
</dbReference>
<dbReference type="Proteomes" id="UP001177744">
    <property type="component" value="Unassembled WGS sequence"/>
</dbReference>